<evidence type="ECO:0000256" key="6">
    <source>
        <dbReference type="ARBA" id="ARBA00022989"/>
    </source>
</evidence>
<protein>
    <recommendedName>
        <fullName evidence="3">NADH-ubiquinone oxidoreductase chain 4L</fullName>
    </recommendedName>
    <alternativeName>
        <fullName evidence="9">NADH dehydrogenase subunit 4L</fullName>
    </alternativeName>
</protein>
<keyword evidence="4 11" id="KW-0812">Transmembrane</keyword>
<dbReference type="Gene3D" id="1.10.287.3510">
    <property type="match status" value="1"/>
</dbReference>
<evidence type="ECO:0000256" key="11">
    <source>
        <dbReference type="SAM" id="Phobius"/>
    </source>
</evidence>
<proteinExistence type="inferred from homology"/>
<name>A0A8T9ZY71_9HEMI</name>
<keyword evidence="12" id="KW-0496">Mitochondrion</keyword>
<keyword evidence="6 11" id="KW-1133">Transmembrane helix</keyword>
<evidence type="ECO:0000256" key="10">
    <source>
        <dbReference type="ARBA" id="ARBA00049551"/>
    </source>
</evidence>
<comment type="subcellular location">
    <subcellularLocation>
        <location evidence="1">Membrane</location>
        <topology evidence="1">Multi-pass membrane protein</topology>
    </subcellularLocation>
</comment>
<dbReference type="Pfam" id="PF00420">
    <property type="entry name" value="Oxidored_q2"/>
    <property type="match status" value="1"/>
</dbReference>
<evidence type="ECO:0000256" key="9">
    <source>
        <dbReference type="ARBA" id="ARBA00031586"/>
    </source>
</evidence>
<reference evidence="12" key="1">
    <citation type="journal article" date="2022" name="Cladistics">
        <title>Diversification of the phytophagous lineages of true bugs (Insecta: Hemiptera: Heteroptera) shortly after that of the flowering plants.</title>
        <authorList>
            <person name="Ye F."/>
            <person name="Kment P."/>
            <person name="Redei D."/>
            <person name="Luo J.Y."/>
            <person name="Wang Y.H."/>
            <person name="Kuechler S.M."/>
            <person name="Zhang W.W."/>
            <person name="Chen P.P."/>
            <person name="Wu H.Y."/>
            <person name="Wu Y.Z."/>
            <person name="Sun X.Y."/>
            <person name="Ding L."/>
            <person name="Wang Y.R."/>
            <person name="Xie Q."/>
        </authorList>
    </citation>
    <scope>NUCLEOTIDE SEQUENCE</scope>
</reference>
<sequence length="90" mass="10128">MLSIFMLFSGFISFVSNKRHVLLALFSLEYVVLLNVYGFCNICTFSDSLGYLLLIYLVFAVSEGVLGLTVLAFMVRMHGNDYVSSLSPLW</sequence>
<dbReference type="EMBL" id="MW619704">
    <property type="protein sequence ID" value="UPL66046.1"/>
    <property type="molecule type" value="Genomic_DNA"/>
</dbReference>
<evidence type="ECO:0000256" key="8">
    <source>
        <dbReference type="ARBA" id="ARBA00023136"/>
    </source>
</evidence>
<dbReference type="GO" id="GO:0016020">
    <property type="term" value="C:membrane"/>
    <property type="evidence" value="ECO:0007669"/>
    <property type="project" value="UniProtKB-SubCell"/>
</dbReference>
<dbReference type="AlphaFoldDB" id="A0A8T9ZY71"/>
<accession>A0A8T9ZY71</accession>
<feature type="transmembrane region" description="Helical" evidence="11">
    <location>
        <begin position="51"/>
        <end position="75"/>
    </location>
</feature>
<evidence type="ECO:0000256" key="7">
    <source>
        <dbReference type="ARBA" id="ARBA00023027"/>
    </source>
</evidence>
<evidence type="ECO:0000256" key="2">
    <source>
        <dbReference type="ARBA" id="ARBA00010519"/>
    </source>
</evidence>
<keyword evidence="8 11" id="KW-0472">Membrane</keyword>
<comment type="similarity">
    <text evidence="2">Belongs to the complex I subunit 4L family.</text>
</comment>
<evidence type="ECO:0000256" key="5">
    <source>
        <dbReference type="ARBA" id="ARBA00022967"/>
    </source>
</evidence>
<comment type="catalytic activity">
    <reaction evidence="10">
        <text>a ubiquinone + NADH + 5 H(+)(in) = a ubiquinol + NAD(+) + 4 H(+)(out)</text>
        <dbReference type="Rhea" id="RHEA:29091"/>
        <dbReference type="Rhea" id="RHEA-COMP:9565"/>
        <dbReference type="Rhea" id="RHEA-COMP:9566"/>
        <dbReference type="ChEBI" id="CHEBI:15378"/>
        <dbReference type="ChEBI" id="CHEBI:16389"/>
        <dbReference type="ChEBI" id="CHEBI:17976"/>
        <dbReference type="ChEBI" id="CHEBI:57540"/>
        <dbReference type="ChEBI" id="CHEBI:57945"/>
        <dbReference type="EC" id="7.1.1.2"/>
    </reaction>
</comment>
<geneLocation type="mitochondrion" evidence="12"/>
<dbReference type="GO" id="GO:0008137">
    <property type="term" value="F:NADH dehydrogenase (ubiquinone) activity"/>
    <property type="evidence" value="ECO:0007669"/>
    <property type="project" value="UniProtKB-EC"/>
</dbReference>
<evidence type="ECO:0000256" key="1">
    <source>
        <dbReference type="ARBA" id="ARBA00004141"/>
    </source>
</evidence>
<feature type="transmembrane region" description="Helical" evidence="11">
    <location>
        <begin position="21"/>
        <end position="39"/>
    </location>
</feature>
<evidence type="ECO:0000256" key="3">
    <source>
        <dbReference type="ARBA" id="ARBA00016612"/>
    </source>
</evidence>
<keyword evidence="7" id="KW-0520">NAD</keyword>
<dbReference type="InterPro" id="IPR039428">
    <property type="entry name" value="NUOK/Mnh_C1-like"/>
</dbReference>
<evidence type="ECO:0000256" key="4">
    <source>
        <dbReference type="ARBA" id="ARBA00022692"/>
    </source>
</evidence>
<keyword evidence="5" id="KW-1278">Translocase</keyword>
<evidence type="ECO:0000313" key="12">
    <source>
        <dbReference type="EMBL" id="UPL66046.1"/>
    </source>
</evidence>
<organism evidence="12">
    <name type="scientific">Arbanatus sp</name>
    <dbReference type="NCBI Taxonomy" id="2931282"/>
    <lineage>
        <taxon>Eukaryota</taxon>
        <taxon>Metazoa</taxon>
        <taxon>Ecdysozoa</taxon>
        <taxon>Arthropoda</taxon>
        <taxon>Hexapoda</taxon>
        <taxon>Insecta</taxon>
        <taxon>Pterygota</taxon>
        <taxon>Neoptera</taxon>
        <taxon>Paraneoptera</taxon>
        <taxon>Hemiptera</taxon>
        <taxon>Heteroptera</taxon>
        <taxon>Panheteroptera</taxon>
        <taxon>Pentatomomorpha</taxon>
        <taxon>Aradoidea</taxon>
        <taxon>Aradidae</taxon>
        <taxon>Mezirinae</taxon>
        <taxon>Arbanatus</taxon>
    </lineage>
</organism>